<proteinExistence type="predicted"/>
<keyword evidence="1" id="KW-0175">Coiled coil</keyword>
<dbReference type="Pfam" id="PF04977">
    <property type="entry name" value="DivIC"/>
    <property type="match status" value="1"/>
</dbReference>
<dbReference type="STRING" id="197461.A3843_12735"/>
<dbReference type="Proteomes" id="UP000185783">
    <property type="component" value="Unassembled WGS sequence"/>
</dbReference>
<reference evidence="2 3" key="1">
    <citation type="submission" date="2016-03" db="EMBL/GenBank/DDBJ databases">
        <title>Genome sequence of Nesiotobacter sp. nov., a moderately halophilic alphaproteobacterium isolated from the Yellow Sea, China.</title>
        <authorList>
            <person name="Zhang G."/>
            <person name="Zhang R."/>
        </authorList>
    </citation>
    <scope>NUCLEOTIDE SEQUENCE [LARGE SCALE GENOMIC DNA]</scope>
    <source>
        <strain evidence="2 3">WB1-6</strain>
    </source>
</reference>
<keyword evidence="3" id="KW-1185">Reference proteome</keyword>
<protein>
    <submittedName>
        <fullName evidence="2">Septum formation initiator</fullName>
    </submittedName>
</protein>
<evidence type="ECO:0000256" key="1">
    <source>
        <dbReference type="SAM" id="Coils"/>
    </source>
</evidence>
<name>A0A1U7JFT2_9HYPH</name>
<sequence length="90" mass="10007">MLGPAVAVAMLSYFGYHAFNGELGLVGKAAIENQVAELESELAQLKEQRLIMQRRVFLLMPDSLDPDMVDERARASLNLVHPNEVAILRN</sequence>
<dbReference type="EMBL" id="LVVZ01000019">
    <property type="protein sequence ID" value="OKL43501.1"/>
    <property type="molecule type" value="Genomic_DNA"/>
</dbReference>
<evidence type="ECO:0000313" key="2">
    <source>
        <dbReference type="EMBL" id="OKL43501.1"/>
    </source>
</evidence>
<dbReference type="AlphaFoldDB" id="A0A1U7JFT2"/>
<gene>
    <name evidence="2" type="ORF">A3843_12735</name>
</gene>
<organism evidence="2 3">
    <name type="scientific">Pseudovibrio exalbescens</name>
    <dbReference type="NCBI Taxonomy" id="197461"/>
    <lineage>
        <taxon>Bacteria</taxon>
        <taxon>Pseudomonadati</taxon>
        <taxon>Pseudomonadota</taxon>
        <taxon>Alphaproteobacteria</taxon>
        <taxon>Hyphomicrobiales</taxon>
        <taxon>Stappiaceae</taxon>
        <taxon>Pseudovibrio</taxon>
    </lineage>
</organism>
<dbReference type="OrthoDB" id="9815600at2"/>
<evidence type="ECO:0000313" key="3">
    <source>
        <dbReference type="Proteomes" id="UP000185783"/>
    </source>
</evidence>
<accession>A0A1U7JFT2</accession>
<comment type="caution">
    <text evidence="2">The sequence shown here is derived from an EMBL/GenBank/DDBJ whole genome shotgun (WGS) entry which is preliminary data.</text>
</comment>
<feature type="coiled-coil region" evidence="1">
    <location>
        <begin position="28"/>
        <end position="55"/>
    </location>
</feature>
<dbReference type="InterPro" id="IPR007060">
    <property type="entry name" value="FtsL/DivIC"/>
</dbReference>